<dbReference type="InterPro" id="IPR013766">
    <property type="entry name" value="Thioredoxin_domain"/>
</dbReference>
<accession>A0A1P8WDR5</accession>
<dbReference type="PROSITE" id="PS51352">
    <property type="entry name" value="THIOREDOXIN_2"/>
    <property type="match status" value="1"/>
</dbReference>
<reference evidence="2 3" key="1">
    <citation type="journal article" date="2016" name="Front. Microbiol.">
        <title>Fuerstia marisgermanicae gen. nov., sp. nov., an Unusual Member of the Phylum Planctomycetes from the German Wadden Sea.</title>
        <authorList>
            <person name="Kohn T."/>
            <person name="Heuer A."/>
            <person name="Jogler M."/>
            <person name="Vollmers J."/>
            <person name="Boedeker C."/>
            <person name="Bunk B."/>
            <person name="Rast P."/>
            <person name="Borchert D."/>
            <person name="Glockner I."/>
            <person name="Freese H.M."/>
            <person name="Klenk H.P."/>
            <person name="Overmann J."/>
            <person name="Kaster A.K."/>
            <person name="Rohde M."/>
            <person name="Wiegand S."/>
            <person name="Jogler C."/>
        </authorList>
    </citation>
    <scope>NUCLEOTIDE SEQUENCE [LARGE SCALE GENOMIC DNA]</scope>
    <source>
        <strain evidence="2 3">NH11</strain>
    </source>
</reference>
<dbReference type="RefSeq" id="WP_077023861.1">
    <property type="nucleotide sequence ID" value="NZ_CP017641.1"/>
</dbReference>
<dbReference type="Gene3D" id="3.40.30.10">
    <property type="entry name" value="Glutaredoxin"/>
    <property type="match status" value="1"/>
</dbReference>
<dbReference type="OrthoDB" id="9790390at2"/>
<evidence type="ECO:0000313" key="3">
    <source>
        <dbReference type="Proteomes" id="UP000187735"/>
    </source>
</evidence>
<dbReference type="PANTHER" id="PTHR45663:SF11">
    <property type="entry name" value="GEO12009P1"/>
    <property type="match status" value="1"/>
</dbReference>
<dbReference type="CDD" id="cd02956">
    <property type="entry name" value="ybbN"/>
    <property type="match status" value="1"/>
</dbReference>
<dbReference type="EMBL" id="CP017641">
    <property type="protein sequence ID" value="APZ92203.1"/>
    <property type="molecule type" value="Genomic_DNA"/>
</dbReference>
<dbReference type="PANTHER" id="PTHR45663">
    <property type="entry name" value="GEO12009P1"/>
    <property type="match status" value="1"/>
</dbReference>
<dbReference type="Pfam" id="PF00085">
    <property type="entry name" value="Thioredoxin"/>
    <property type="match status" value="1"/>
</dbReference>
<dbReference type="AlphaFoldDB" id="A0A1P8WDR5"/>
<gene>
    <name evidence="2" type="ORF">Fuma_01812</name>
</gene>
<dbReference type="Pfam" id="PF14561">
    <property type="entry name" value="TPR_20"/>
    <property type="match status" value="1"/>
</dbReference>
<dbReference type="GO" id="GO:0015035">
    <property type="term" value="F:protein-disulfide reductase activity"/>
    <property type="evidence" value="ECO:0007669"/>
    <property type="project" value="TreeGrafter"/>
</dbReference>
<dbReference type="Gene3D" id="1.25.40.10">
    <property type="entry name" value="Tetratricopeptide repeat domain"/>
    <property type="match status" value="1"/>
</dbReference>
<keyword evidence="3" id="KW-1185">Reference proteome</keyword>
<protein>
    <submittedName>
        <fullName evidence="2">Thioredoxin C-1</fullName>
    </submittedName>
</protein>
<dbReference type="Proteomes" id="UP000187735">
    <property type="component" value="Chromosome"/>
</dbReference>
<dbReference type="SUPFAM" id="SSF52833">
    <property type="entry name" value="Thioredoxin-like"/>
    <property type="match status" value="1"/>
</dbReference>
<proteinExistence type="predicted"/>
<organism evidence="2 3">
    <name type="scientific">Fuerstiella marisgermanici</name>
    <dbReference type="NCBI Taxonomy" id="1891926"/>
    <lineage>
        <taxon>Bacteria</taxon>
        <taxon>Pseudomonadati</taxon>
        <taxon>Planctomycetota</taxon>
        <taxon>Planctomycetia</taxon>
        <taxon>Planctomycetales</taxon>
        <taxon>Planctomycetaceae</taxon>
        <taxon>Fuerstiella</taxon>
    </lineage>
</organism>
<dbReference type="SUPFAM" id="SSF48452">
    <property type="entry name" value="TPR-like"/>
    <property type="match status" value="1"/>
</dbReference>
<dbReference type="InterPro" id="IPR011990">
    <property type="entry name" value="TPR-like_helical_dom_sf"/>
</dbReference>
<sequence>MDSPWIRTTTTDTFRQDVIDQSNDVPVVIDFWAEWCQPCQQLMPILEKLATEFDGRFILMKINVDELPEIAGAFGVQSIPFVLAMIDGQPASQLPGVMPEPQVKEWLESFLPSAAMEAYNSGLQAEGTGDLETAEDCFRKAATMEADVPQFQIALGRTLLALDRELECAEIVEQLESRGFLEPEAESLKEQLELRSNVEDSGGITAARTALEADPNNVGLQIQLAEALSVEKRYPEACDLLLNVIQTDRTEVRDRAKDAMVTILSAMGPKSTQAGEYRRRLATAFY</sequence>
<evidence type="ECO:0000259" key="1">
    <source>
        <dbReference type="PROSITE" id="PS51352"/>
    </source>
</evidence>
<dbReference type="GO" id="GO:0005829">
    <property type="term" value="C:cytosol"/>
    <property type="evidence" value="ECO:0007669"/>
    <property type="project" value="TreeGrafter"/>
</dbReference>
<evidence type="ECO:0000313" key="2">
    <source>
        <dbReference type="EMBL" id="APZ92203.1"/>
    </source>
</evidence>
<dbReference type="STRING" id="1891926.Fuma_01812"/>
<name>A0A1P8WDR5_9PLAN</name>
<dbReference type="GO" id="GO:0045454">
    <property type="term" value="P:cell redox homeostasis"/>
    <property type="evidence" value="ECO:0007669"/>
    <property type="project" value="TreeGrafter"/>
</dbReference>
<dbReference type="InterPro" id="IPR036249">
    <property type="entry name" value="Thioredoxin-like_sf"/>
</dbReference>
<feature type="domain" description="Thioredoxin" evidence="1">
    <location>
        <begin position="1"/>
        <end position="112"/>
    </location>
</feature>
<dbReference type="GO" id="GO:0006950">
    <property type="term" value="P:response to stress"/>
    <property type="evidence" value="ECO:0007669"/>
    <property type="project" value="UniProtKB-ARBA"/>
</dbReference>
<dbReference type="KEGG" id="fmr:Fuma_01812"/>